<reference evidence="3" key="1">
    <citation type="submission" date="2024-07" db="EMBL/GenBank/DDBJ databases">
        <authorList>
            <person name="Yu S.T."/>
        </authorList>
    </citation>
    <scope>NUCLEOTIDE SEQUENCE</scope>
    <source>
        <strain evidence="3">R39</strain>
    </source>
</reference>
<dbReference type="EMBL" id="CP163441">
    <property type="protein sequence ID" value="XDQ44725.1"/>
    <property type="molecule type" value="Genomic_DNA"/>
</dbReference>
<sequence length="538" mass="59742">MQVFGGLRSLSAVAALSAALAVSPALSPTPAAGADLTRPARTQPVRSPDSGPALHHDTSLPLRTLARTAGHVRPAPSVVPGPRRPYRALPRHTSSDPVVQTSQGSRARIPLRRSFEGVSNGGAIPPDPNASVGSTQIMEVTNVALAVYSKTGGTVLGQIPTNTLWKGFGGPCETAFNVDPVVRWDTLARRWIFTQFSLDHRRLCVGVSTSADATGSYHRYEFGYQEDPDYEKLAVWPDAYYVTINSGTPGLPQEACAWDRSRMLRGADASQQCYFFPATHFLLGADLDGTKQPRRGEPNLLVTLGETDDTLRYFQFHVDWRNQAATSVTGARDLRVAPYTRACERTDYAGDRCVPQANTTQKLDSLSYFPMYRLAYRNFDDHESLVFNHAVDARGAVGVRWYELRLRGGRPVVRQQSTYAPDPTYRWMGSVAQNKSGDIALGYSQSSSRSRPSIRITGRLAGDRPNRMTFRETTVWTGAGSQVRRNRWGDYTSMAIDPSDDCTFWYTNQYQPSDGAFNWHTRIASFRLSDCRRHHRRP</sequence>
<dbReference type="RefSeq" id="WP_369223572.1">
    <property type="nucleotide sequence ID" value="NZ_CP163441.1"/>
</dbReference>
<keyword evidence="2" id="KW-0732">Signal</keyword>
<name>A0AB39QPN5_9ACTN</name>
<evidence type="ECO:0000256" key="2">
    <source>
        <dbReference type="SAM" id="SignalP"/>
    </source>
</evidence>
<evidence type="ECO:0000256" key="1">
    <source>
        <dbReference type="SAM" id="MobiDB-lite"/>
    </source>
</evidence>
<feature type="signal peptide" evidence="2">
    <location>
        <begin position="1"/>
        <end position="27"/>
    </location>
</feature>
<accession>A0AB39QPN5</accession>
<feature type="compositionally biased region" description="Polar residues" evidence="1">
    <location>
        <begin position="95"/>
        <end position="105"/>
    </location>
</feature>
<organism evidence="3">
    <name type="scientific">Streptomyces sp. R39</name>
    <dbReference type="NCBI Taxonomy" id="3238631"/>
    <lineage>
        <taxon>Bacteria</taxon>
        <taxon>Bacillati</taxon>
        <taxon>Actinomycetota</taxon>
        <taxon>Actinomycetes</taxon>
        <taxon>Kitasatosporales</taxon>
        <taxon>Streptomycetaceae</taxon>
        <taxon>Streptomyces</taxon>
    </lineage>
</organism>
<feature type="chain" id="PRO_5044246765" description="Secreted protein" evidence="2">
    <location>
        <begin position="28"/>
        <end position="538"/>
    </location>
</feature>
<dbReference type="AlphaFoldDB" id="A0AB39QPN5"/>
<evidence type="ECO:0008006" key="4">
    <source>
        <dbReference type="Google" id="ProtNLM"/>
    </source>
</evidence>
<proteinExistence type="predicted"/>
<feature type="region of interest" description="Disordered" evidence="1">
    <location>
        <begin position="26"/>
        <end position="106"/>
    </location>
</feature>
<evidence type="ECO:0000313" key="3">
    <source>
        <dbReference type="EMBL" id="XDQ44725.1"/>
    </source>
</evidence>
<gene>
    <name evidence="3" type="ORF">AB5J52_21985</name>
</gene>
<protein>
    <recommendedName>
        <fullName evidence="4">Secreted protein</fullName>
    </recommendedName>
</protein>